<dbReference type="PANTHER" id="PTHR48081">
    <property type="entry name" value="AB HYDROLASE SUPERFAMILY PROTEIN C4A8.06C"/>
    <property type="match status" value="1"/>
</dbReference>
<keyword evidence="1 3" id="KW-0378">Hydrolase</keyword>
<comment type="caution">
    <text evidence="3">The sequence shown here is derived from an EMBL/GenBank/DDBJ whole genome shotgun (WGS) entry which is preliminary data.</text>
</comment>
<dbReference type="eggNOG" id="KOG1515">
    <property type="taxonomic scope" value="Eukaryota"/>
</dbReference>
<dbReference type="Gene3D" id="3.40.50.1820">
    <property type="entry name" value="alpha/beta hydrolase"/>
    <property type="match status" value="1"/>
</dbReference>
<proteinExistence type="predicted"/>
<dbReference type="AlphaFoldDB" id="A0A1C1CIH9"/>
<accession>A0A1C1CIH9</accession>
<dbReference type="OrthoDB" id="408631at2759"/>
<dbReference type="SUPFAM" id="SSF53474">
    <property type="entry name" value="alpha/beta-Hydrolases"/>
    <property type="match status" value="1"/>
</dbReference>
<dbReference type="Pfam" id="PF07859">
    <property type="entry name" value="Abhydrolase_3"/>
    <property type="match status" value="1"/>
</dbReference>
<feature type="domain" description="Alpha/beta hydrolase fold-3" evidence="2">
    <location>
        <begin position="99"/>
        <end position="311"/>
    </location>
</feature>
<dbReference type="PANTHER" id="PTHR48081:SF8">
    <property type="entry name" value="ALPHA_BETA HYDROLASE FOLD-3 DOMAIN-CONTAINING PROTEIN-RELATED"/>
    <property type="match status" value="1"/>
</dbReference>
<dbReference type="STRING" id="86049.A0A1C1CIH9"/>
<reference evidence="4" key="1">
    <citation type="submission" date="2015-07" db="EMBL/GenBank/DDBJ databases">
        <authorList>
            <person name="Teixeira M.M."/>
            <person name="Souza R.C."/>
            <person name="Almeida L.G."/>
            <person name="Vicente V.A."/>
            <person name="de Hoog S."/>
            <person name="Bocca A.L."/>
            <person name="de Almeida S.R."/>
            <person name="Vasconcelos A.T."/>
            <person name="Felipe M.S."/>
        </authorList>
    </citation>
    <scope>NUCLEOTIDE SEQUENCE [LARGE SCALE GENOMIC DNA]</scope>
    <source>
        <strain evidence="4">KSF</strain>
    </source>
</reference>
<evidence type="ECO:0000313" key="4">
    <source>
        <dbReference type="Proteomes" id="UP000094526"/>
    </source>
</evidence>
<organism evidence="3 4">
    <name type="scientific">Cladophialophora carrionii</name>
    <dbReference type="NCBI Taxonomy" id="86049"/>
    <lineage>
        <taxon>Eukaryota</taxon>
        <taxon>Fungi</taxon>
        <taxon>Dikarya</taxon>
        <taxon>Ascomycota</taxon>
        <taxon>Pezizomycotina</taxon>
        <taxon>Eurotiomycetes</taxon>
        <taxon>Chaetothyriomycetidae</taxon>
        <taxon>Chaetothyriales</taxon>
        <taxon>Herpotrichiellaceae</taxon>
        <taxon>Cladophialophora</taxon>
    </lineage>
</organism>
<keyword evidence="4" id="KW-1185">Reference proteome</keyword>
<dbReference type="VEuPathDB" id="FungiDB:G647_08478"/>
<evidence type="ECO:0000259" key="2">
    <source>
        <dbReference type="Pfam" id="PF07859"/>
    </source>
</evidence>
<gene>
    <name evidence="3" type="ORF">CLCR_04211</name>
</gene>
<evidence type="ECO:0000313" key="3">
    <source>
        <dbReference type="EMBL" id="OCT48334.1"/>
    </source>
</evidence>
<evidence type="ECO:0000256" key="1">
    <source>
        <dbReference type="ARBA" id="ARBA00022801"/>
    </source>
</evidence>
<dbReference type="EMBL" id="LGRB01000012">
    <property type="protein sequence ID" value="OCT48334.1"/>
    <property type="molecule type" value="Genomic_DNA"/>
</dbReference>
<dbReference type="InterPro" id="IPR013094">
    <property type="entry name" value="AB_hydrolase_3"/>
</dbReference>
<protein>
    <submittedName>
        <fullName evidence="3">AB hydrolase superfamily protein</fullName>
    </submittedName>
</protein>
<dbReference type="GO" id="GO:0016787">
    <property type="term" value="F:hydrolase activity"/>
    <property type="evidence" value="ECO:0007669"/>
    <property type="project" value="UniProtKB-KW"/>
</dbReference>
<dbReference type="Proteomes" id="UP000094526">
    <property type="component" value="Unassembled WGS sequence"/>
</dbReference>
<dbReference type="InterPro" id="IPR029058">
    <property type="entry name" value="AB_hydrolase_fold"/>
</dbReference>
<dbReference type="InterPro" id="IPR050300">
    <property type="entry name" value="GDXG_lipolytic_enzyme"/>
</dbReference>
<sequence length="337" mass="36831">MADDGLPPCRLDPAVEARLDPVYLEFYNTHLAHRKPVWHCTVTEARNQEGPPQTHSQPLPVGKIVEFSIPRRESPGPDVHTVCLVPPGDAPPNGWPVAVYYHGGGWVFGQPDTEMTICSNMCVRSRAVVISTNYRLAPEDPFPAAVDDAWEAYLWTVSEAQRPLNLDLSKVAIVGTSAGGNIAAVTAQKAASRPQPGVSLVLQVLVVPITDNTATPESSPSWKEFEFTAQLPAAKMLWYRSYYLPNLSDWSSWSASPLLASDDVFKTLPPAYIVVGELDILKHDGEEYARRLSANGVPAKVNVVARMPHPFPAMDAILEAGRTVITNICDELRAAFV</sequence>
<dbReference type="VEuPathDB" id="FungiDB:CLCR_04211"/>
<name>A0A1C1CIH9_9EURO</name>